<sequence>MHIKRSGVAALLSACLLLPDAAFGQNHSPRTMAAIAVQYSPADQRAKEQVLYLPLSDGHHLRVLLATPPQPRGLIIMFPGGAGDIGLQRDGHIVHAENFVVRTRDLWNRHGYAVLIPDTPEDTNSGVCAAHPSTRTWPTASSP</sequence>
<protein>
    <recommendedName>
        <fullName evidence="4">Xaa-Pro dipeptidyl-peptidase-like domain-containing protein</fullName>
    </recommendedName>
</protein>
<accession>A0A511XQC3</accession>
<keyword evidence="3" id="KW-1185">Reference proteome</keyword>
<comment type="caution">
    <text evidence="2">The sequence shown here is derived from an EMBL/GenBank/DDBJ whole genome shotgun (WGS) entry which is preliminary data.</text>
</comment>
<dbReference type="Gene3D" id="3.40.50.1820">
    <property type="entry name" value="alpha/beta hydrolase"/>
    <property type="match status" value="1"/>
</dbReference>
<gene>
    <name evidence="2" type="ORF">AOE01nite_33480</name>
</gene>
<dbReference type="Proteomes" id="UP000321746">
    <property type="component" value="Unassembled WGS sequence"/>
</dbReference>
<feature type="signal peptide" evidence="1">
    <location>
        <begin position="1"/>
        <end position="24"/>
    </location>
</feature>
<dbReference type="SUPFAM" id="SSF53474">
    <property type="entry name" value="alpha/beta-Hydrolases"/>
    <property type="match status" value="1"/>
</dbReference>
<dbReference type="AlphaFoldDB" id="A0A511XQC3"/>
<keyword evidence="1" id="KW-0732">Signal</keyword>
<feature type="chain" id="PRO_5022103796" description="Xaa-Pro dipeptidyl-peptidase-like domain-containing protein" evidence="1">
    <location>
        <begin position="25"/>
        <end position="143"/>
    </location>
</feature>
<name>A0A511XQC3_9PROT</name>
<dbReference type="EMBL" id="BJYG01000073">
    <property type="protein sequence ID" value="GEN65124.1"/>
    <property type="molecule type" value="Genomic_DNA"/>
</dbReference>
<evidence type="ECO:0000256" key="1">
    <source>
        <dbReference type="SAM" id="SignalP"/>
    </source>
</evidence>
<evidence type="ECO:0000313" key="3">
    <source>
        <dbReference type="Proteomes" id="UP000321746"/>
    </source>
</evidence>
<dbReference type="InterPro" id="IPR029058">
    <property type="entry name" value="AB_hydrolase_fold"/>
</dbReference>
<dbReference type="RefSeq" id="WP_242012141.1">
    <property type="nucleotide sequence ID" value="NZ_BJYG01000073.1"/>
</dbReference>
<proteinExistence type="predicted"/>
<evidence type="ECO:0000313" key="2">
    <source>
        <dbReference type="EMBL" id="GEN65124.1"/>
    </source>
</evidence>
<reference evidence="2 3" key="1">
    <citation type="submission" date="2019-07" db="EMBL/GenBank/DDBJ databases">
        <title>Whole genome shotgun sequence of Acetobacter oeni NBRC 105207.</title>
        <authorList>
            <person name="Hosoyama A."/>
            <person name="Uohara A."/>
            <person name="Ohji S."/>
            <person name="Ichikawa N."/>
        </authorList>
    </citation>
    <scope>NUCLEOTIDE SEQUENCE [LARGE SCALE GENOMIC DNA]</scope>
    <source>
        <strain evidence="2 3">NBRC 105207</strain>
    </source>
</reference>
<organism evidence="2 3">
    <name type="scientific">Acetobacter oeni</name>
    <dbReference type="NCBI Taxonomy" id="304077"/>
    <lineage>
        <taxon>Bacteria</taxon>
        <taxon>Pseudomonadati</taxon>
        <taxon>Pseudomonadota</taxon>
        <taxon>Alphaproteobacteria</taxon>
        <taxon>Acetobacterales</taxon>
        <taxon>Acetobacteraceae</taxon>
        <taxon>Acetobacter</taxon>
    </lineage>
</organism>
<evidence type="ECO:0008006" key="4">
    <source>
        <dbReference type="Google" id="ProtNLM"/>
    </source>
</evidence>